<dbReference type="SUPFAM" id="SSF53067">
    <property type="entry name" value="Actin-like ATPase domain"/>
    <property type="match status" value="2"/>
</dbReference>
<accession>A0A7W9WZ11</accession>
<proteinExistence type="predicted"/>
<protein>
    <submittedName>
        <fullName evidence="2">N-acetylglucosamine kinase-like BadF-type ATPase</fullName>
    </submittedName>
</protein>
<dbReference type="InterPro" id="IPR043129">
    <property type="entry name" value="ATPase_NBD"/>
</dbReference>
<dbReference type="Proteomes" id="UP000540787">
    <property type="component" value="Unassembled WGS sequence"/>
</dbReference>
<evidence type="ECO:0000259" key="1">
    <source>
        <dbReference type="Pfam" id="PF01869"/>
    </source>
</evidence>
<dbReference type="GO" id="GO:0016301">
    <property type="term" value="F:kinase activity"/>
    <property type="evidence" value="ECO:0007669"/>
    <property type="project" value="UniProtKB-KW"/>
</dbReference>
<dbReference type="Pfam" id="PF01869">
    <property type="entry name" value="BcrAD_BadFG"/>
    <property type="match status" value="1"/>
</dbReference>
<dbReference type="EMBL" id="JACHBX010000001">
    <property type="protein sequence ID" value="MBB6133458.1"/>
    <property type="molecule type" value="Genomic_DNA"/>
</dbReference>
<keyword evidence="3" id="KW-1185">Reference proteome</keyword>
<evidence type="ECO:0000313" key="2">
    <source>
        <dbReference type="EMBL" id="MBB6133458.1"/>
    </source>
</evidence>
<gene>
    <name evidence="2" type="ORF">HD842_001569</name>
</gene>
<dbReference type="PANTHER" id="PTHR43190:SF3">
    <property type="entry name" value="N-ACETYL-D-GLUCOSAMINE KINASE"/>
    <property type="match status" value="1"/>
</dbReference>
<dbReference type="InterPro" id="IPR002731">
    <property type="entry name" value="ATPase_BadF"/>
</dbReference>
<keyword evidence="2" id="KW-0418">Kinase</keyword>
<dbReference type="PANTHER" id="PTHR43190">
    <property type="entry name" value="N-ACETYL-D-GLUCOSAMINE KINASE"/>
    <property type="match status" value="1"/>
</dbReference>
<name>A0A7W9WZ11_9BURK</name>
<evidence type="ECO:0000313" key="3">
    <source>
        <dbReference type="Proteomes" id="UP000540787"/>
    </source>
</evidence>
<keyword evidence="2" id="KW-0808">Transferase</keyword>
<sequence>MFLGVDGGGTKTAFALIDRQGQVMARNEQSSAYYLEVGMEGAADVLARGCAALFAAAGVTANDVTFAFFGLPAYGEDRAVQAQLDALPRAVLGHARYLCDNDMVCSWAGSLACADGISVIAGTGSMAYGRIGGQGARAGGWGELFSDEGSAYWIARAGLALFSRMSDGRAPRGPLHGLMRTRLALQDDLDLCQVVYGELKGERSKVAALSRLVSEAAALGDAQAAAIIESAALEVAALVDAVRGQLGVDPGTEVTVSYSGGLFGVEGPLRAPFARMLAASSAGAYRLMAPRLPPVLGAAVYAAHQVGIPLNPAALDRLAGTQ</sequence>
<dbReference type="InterPro" id="IPR052519">
    <property type="entry name" value="Euk-type_GlcNAc_Kinase"/>
</dbReference>
<dbReference type="Gene3D" id="3.30.420.40">
    <property type="match status" value="2"/>
</dbReference>
<dbReference type="RefSeq" id="WP_183552893.1">
    <property type="nucleotide sequence ID" value="NZ_JACHBX010000001.1"/>
</dbReference>
<reference evidence="2 3" key="1">
    <citation type="submission" date="2020-08" db="EMBL/GenBank/DDBJ databases">
        <title>The Agave Microbiome: Exploring the role of microbial communities in plant adaptations to desert environments.</title>
        <authorList>
            <person name="Partida-Martinez L.P."/>
        </authorList>
    </citation>
    <scope>NUCLEOTIDE SEQUENCE [LARGE SCALE GENOMIC DNA]</scope>
    <source>
        <strain evidence="2 3">AT3.2</strain>
    </source>
</reference>
<organism evidence="2 3">
    <name type="scientific">Massilia aurea</name>
    <dbReference type="NCBI Taxonomy" id="373040"/>
    <lineage>
        <taxon>Bacteria</taxon>
        <taxon>Pseudomonadati</taxon>
        <taxon>Pseudomonadota</taxon>
        <taxon>Betaproteobacteria</taxon>
        <taxon>Burkholderiales</taxon>
        <taxon>Oxalobacteraceae</taxon>
        <taxon>Telluria group</taxon>
        <taxon>Massilia</taxon>
    </lineage>
</organism>
<feature type="domain" description="ATPase BadF/BadG/BcrA/BcrD type" evidence="1">
    <location>
        <begin position="3"/>
        <end position="302"/>
    </location>
</feature>
<dbReference type="CDD" id="cd24007">
    <property type="entry name" value="ASKHA_NBD_eukNAGK-like"/>
    <property type="match status" value="1"/>
</dbReference>
<comment type="caution">
    <text evidence="2">The sequence shown here is derived from an EMBL/GenBank/DDBJ whole genome shotgun (WGS) entry which is preliminary data.</text>
</comment>
<dbReference type="AlphaFoldDB" id="A0A7W9WZ11"/>